<gene>
    <name evidence="4" type="ORF">ACHAWU_001014</name>
</gene>
<accession>A0ABD3MH09</accession>
<organism evidence="4 5">
    <name type="scientific">Discostella pseudostelligera</name>
    <dbReference type="NCBI Taxonomy" id="259834"/>
    <lineage>
        <taxon>Eukaryota</taxon>
        <taxon>Sar</taxon>
        <taxon>Stramenopiles</taxon>
        <taxon>Ochrophyta</taxon>
        <taxon>Bacillariophyta</taxon>
        <taxon>Coscinodiscophyceae</taxon>
        <taxon>Thalassiosirophycidae</taxon>
        <taxon>Stephanodiscales</taxon>
        <taxon>Stephanodiscaceae</taxon>
        <taxon>Discostella</taxon>
    </lineage>
</organism>
<dbReference type="SMART" id="SM01117">
    <property type="entry name" value="Cyt-b5"/>
    <property type="match status" value="1"/>
</dbReference>
<sequence>MNLSHYSSALLVAFTLSYSSSSISLLSSSLAAVVVGIFAFTPVASVVNADDPDVDVEDLAAAAAAQQCQESDGSTTCGAEKLDESSSTGQSQQQDQPNTKKNPDGQTIISHSELASHITIENRIWLSILGKVYDVTEGDAFYGFTNGSYKFYAGRDASPCFSTGNNTPEGADEKIEEWTENSKLIGVYEWAIFYENHEVYKFMGVLGDSRYYDANGIETSVRRDIVSRASAAKEVADAEREKRKKERMDAKMERRKKLYG</sequence>
<dbReference type="InterPro" id="IPR036400">
    <property type="entry name" value="Cyt_B5-like_heme/steroid_sf"/>
</dbReference>
<dbReference type="PANTHER" id="PTHR10281:SF4">
    <property type="entry name" value="NEUFERRICIN"/>
    <property type="match status" value="1"/>
</dbReference>
<evidence type="ECO:0000313" key="5">
    <source>
        <dbReference type="Proteomes" id="UP001530293"/>
    </source>
</evidence>
<feature type="region of interest" description="Disordered" evidence="2">
    <location>
        <begin position="236"/>
        <end position="260"/>
    </location>
</feature>
<dbReference type="Gene3D" id="3.10.120.10">
    <property type="entry name" value="Cytochrome b5-like heme/steroid binding domain"/>
    <property type="match status" value="1"/>
</dbReference>
<protein>
    <recommendedName>
        <fullName evidence="3">Cytochrome b5 heme-binding domain-containing protein</fullName>
    </recommendedName>
</protein>
<dbReference type="InterPro" id="IPR050577">
    <property type="entry name" value="MAPR/NEUFC/NENF-like"/>
</dbReference>
<dbReference type="PANTHER" id="PTHR10281">
    <property type="entry name" value="MEMBRANE-ASSOCIATED PROGESTERONE RECEPTOR COMPONENT-RELATED"/>
    <property type="match status" value="1"/>
</dbReference>
<dbReference type="AlphaFoldDB" id="A0ABD3MH09"/>
<evidence type="ECO:0000256" key="1">
    <source>
        <dbReference type="ARBA" id="ARBA00038357"/>
    </source>
</evidence>
<dbReference type="EMBL" id="JALLBG020000130">
    <property type="protein sequence ID" value="KAL3762867.1"/>
    <property type="molecule type" value="Genomic_DNA"/>
</dbReference>
<evidence type="ECO:0000256" key="2">
    <source>
        <dbReference type="SAM" id="MobiDB-lite"/>
    </source>
</evidence>
<feature type="region of interest" description="Disordered" evidence="2">
    <location>
        <begin position="72"/>
        <end position="106"/>
    </location>
</feature>
<evidence type="ECO:0000313" key="4">
    <source>
        <dbReference type="EMBL" id="KAL3762867.1"/>
    </source>
</evidence>
<feature type="compositionally biased region" description="Polar residues" evidence="2">
    <location>
        <begin position="97"/>
        <end position="106"/>
    </location>
</feature>
<reference evidence="4 5" key="1">
    <citation type="submission" date="2024-10" db="EMBL/GenBank/DDBJ databases">
        <title>Updated reference genomes for cyclostephanoid diatoms.</title>
        <authorList>
            <person name="Roberts W.R."/>
            <person name="Alverson A.J."/>
        </authorList>
    </citation>
    <scope>NUCLEOTIDE SEQUENCE [LARGE SCALE GENOMIC DNA]</scope>
    <source>
        <strain evidence="4 5">AJA232-27</strain>
    </source>
</reference>
<dbReference type="SUPFAM" id="SSF55856">
    <property type="entry name" value="Cytochrome b5-like heme/steroid binding domain"/>
    <property type="match status" value="1"/>
</dbReference>
<dbReference type="Pfam" id="PF00173">
    <property type="entry name" value="Cyt-b5"/>
    <property type="match status" value="1"/>
</dbReference>
<evidence type="ECO:0000259" key="3">
    <source>
        <dbReference type="SMART" id="SM01117"/>
    </source>
</evidence>
<proteinExistence type="inferred from homology"/>
<feature type="domain" description="Cytochrome b5 heme-binding" evidence="3">
    <location>
        <begin position="109"/>
        <end position="207"/>
    </location>
</feature>
<comment type="caution">
    <text evidence="4">The sequence shown here is derived from an EMBL/GenBank/DDBJ whole genome shotgun (WGS) entry which is preliminary data.</text>
</comment>
<comment type="similarity">
    <text evidence="1">Belongs to the cytochrome b5 family. MAPR subfamily.</text>
</comment>
<dbReference type="Proteomes" id="UP001530293">
    <property type="component" value="Unassembled WGS sequence"/>
</dbReference>
<feature type="compositionally biased region" description="Low complexity" evidence="2">
    <location>
        <begin position="85"/>
        <end position="96"/>
    </location>
</feature>
<dbReference type="InterPro" id="IPR001199">
    <property type="entry name" value="Cyt_B5-like_heme/steroid-bd"/>
</dbReference>
<name>A0ABD3MH09_9STRA</name>
<keyword evidence="5" id="KW-1185">Reference proteome</keyword>
<feature type="compositionally biased region" description="Basic and acidic residues" evidence="2">
    <location>
        <begin position="236"/>
        <end position="252"/>
    </location>
</feature>